<dbReference type="InterPro" id="IPR001680">
    <property type="entry name" value="WD40_rpt"/>
</dbReference>
<dbReference type="InterPro" id="IPR015943">
    <property type="entry name" value="WD40/YVTN_repeat-like_dom_sf"/>
</dbReference>
<keyword evidence="6" id="KW-0009">Actin-binding</keyword>
<keyword evidence="3" id="KW-0963">Cytoplasm</keyword>
<evidence type="ECO:0000313" key="10">
    <source>
        <dbReference type="EMBL" id="QQP55996.1"/>
    </source>
</evidence>
<evidence type="ECO:0000256" key="5">
    <source>
        <dbReference type="ARBA" id="ARBA00022737"/>
    </source>
</evidence>
<dbReference type="PROSITE" id="PS00678">
    <property type="entry name" value="WD_REPEATS_1"/>
    <property type="match status" value="1"/>
</dbReference>
<dbReference type="AlphaFoldDB" id="A0A7T8KHH9"/>
<dbReference type="Proteomes" id="UP000595437">
    <property type="component" value="Chromosome 1"/>
</dbReference>
<accession>A0A7T8KHH9</accession>
<dbReference type="OrthoDB" id="406844at2759"/>
<dbReference type="PANTHER" id="PTHR10709:SF2">
    <property type="entry name" value="ACTIN-RELATED PROTEIN 2_3 COMPLEX SUBUNIT"/>
    <property type="match status" value="1"/>
</dbReference>
<dbReference type="GO" id="GO:0051015">
    <property type="term" value="F:actin filament binding"/>
    <property type="evidence" value="ECO:0007669"/>
    <property type="project" value="TreeGrafter"/>
</dbReference>
<organism evidence="10 11">
    <name type="scientific">Caligus rogercresseyi</name>
    <name type="common">Sea louse</name>
    <dbReference type="NCBI Taxonomy" id="217165"/>
    <lineage>
        <taxon>Eukaryota</taxon>
        <taxon>Metazoa</taxon>
        <taxon>Ecdysozoa</taxon>
        <taxon>Arthropoda</taxon>
        <taxon>Crustacea</taxon>
        <taxon>Multicrustacea</taxon>
        <taxon>Hexanauplia</taxon>
        <taxon>Copepoda</taxon>
        <taxon>Siphonostomatoida</taxon>
        <taxon>Caligidae</taxon>
        <taxon>Caligus</taxon>
    </lineage>
</organism>
<name>A0A7T8KHH9_CALRO</name>
<evidence type="ECO:0000256" key="8">
    <source>
        <dbReference type="ARBA" id="ARBA00041244"/>
    </source>
</evidence>
<evidence type="ECO:0000256" key="2">
    <source>
        <dbReference type="ARBA" id="ARBA00006260"/>
    </source>
</evidence>
<sequence length="383" mass="42152">MTGITAHSFNPVPITAHSWNEKADMVALSHNNNEVKVSEESQELGFMMRSWIWKHITVHSCMSVCLSPCLDCLYKKGVSGYSRVSTFSQHDLRITGIPGPPNHNAYVWSYEEDSGKWSYAPVFLRCNRAITCIKWSPNEQKIAAGSGARIDQDWWVAKHIKKPITSTVTCLDWHPNNVLVAVGSTDFKVRVFSAYVKDIEPKPSTTPWGSKMSLSTLMAEFSNSLNGGGWVHDVSFSADGNKLAWIGHDSSVSVADANKGLAIFKLKTPALPLLSCIWISESSFVAAGHDCVPLLFTLEAGGQLEEDKKAETNTVFSAKALFKAKDRTGQTEAAETILNTTPQNRYISCIRICRGDKSKCDVLSTSAGDGKLVLWDIEACKKL</sequence>
<dbReference type="InterPro" id="IPR017383">
    <property type="entry name" value="ARPC1"/>
</dbReference>
<protein>
    <recommendedName>
        <fullName evidence="8">Arp2/3 complex 41 kDa subunit</fullName>
    </recommendedName>
    <alternativeName>
        <fullName evidence="9">p41-ARC</fullName>
    </alternativeName>
</protein>
<comment type="similarity">
    <text evidence="2">Belongs to the WD repeat ARPC1 family.</text>
</comment>
<evidence type="ECO:0000256" key="3">
    <source>
        <dbReference type="ARBA" id="ARBA00022490"/>
    </source>
</evidence>
<comment type="subcellular location">
    <subcellularLocation>
        <location evidence="1">Cytoplasm</location>
        <location evidence="1">Cytoskeleton</location>
    </subcellularLocation>
</comment>
<evidence type="ECO:0000256" key="7">
    <source>
        <dbReference type="ARBA" id="ARBA00023212"/>
    </source>
</evidence>
<reference evidence="11" key="1">
    <citation type="submission" date="2021-01" db="EMBL/GenBank/DDBJ databases">
        <title>Caligus Genome Assembly.</title>
        <authorList>
            <person name="Gallardo-Escarate C."/>
        </authorList>
    </citation>
    <scope>NUCLEOTIDE SEQUENCE [LARGE SCALE GENOMIC DNA]</scope>
</reference>
<dbReference type="SUPFAM" id="SSF50978">
    <property type="entry name" value="WD40 repeat-like"/>
    <property type="match status" value="1"/>
</dbReference>
<gene>
    <name evidence="10" type="ORF">FKW44_000510</name>
</gene>
<keyword evidence="4" id="KW-0853">WD repeat</keyword>
<dbReference type="SMART" id="SM00320">
    <property type="entry name" value="WD40"/>
    <property type="match status" value="4"/>
</dbReference>
<evidence type="ECO:0000256" key="4">
    <source>
        <dbReference type="ARBA" id="ARBA00022574"/>
    </source>
</evidence>
<evidence type="ECO:0000256" key="6">
    <source>
        <dbReference type="ARBA" id="ARBA00023203"/>
    </source>
</evidence>
<dbReference type="EMBL" id="CP045890">
    <property type="protein sequence ID" value="QQP55996.1"/>
    <property type="molecule type" value="Genomic_DNA"/>
</dbReference>
<dbReference type="Gene3D" id="2.130.10.10">
    <property type="entry name" value="YVTN repeat-like/Quinoprotein amine dehydrogenase"/>
    <property type="match status" value="1"/>
</dbReference>
<dbReference type="PANTHER" id="PTHR10709">
    <property type="entry name" value="ACTIN-RELATED PROTEIN 2/3 COMPLEX SUBUNIT 1"/>
    <property type="match status" value="1"/>
</dbReference>
<dbReference type="Pfam" id="PF00400">
    <property type="entry name" value="WD40"/>
    <property type="match status" value="2"/>
</dbReference>
<keyword evidence="7" id="KW-0206">Cytoskeleton</keyword>
<evidence type="ECO:0000256" key="1">
    <source>
        <dbReference type="ARBA" id="ARBA00004245"/>
    </source>
</evidence>
<dbReference type="InterPro" id="IPR036322">
    <property type="entry name" value="WD40_repeat_dom_sf"/>
</dbReference>
<proteinExistence type="inferred from homology"/>
<keyword evidence="11" id="KW-1185">Reference proteome</keyword>
<evidence type="ECO:0000256" key="9">
    <source>
        <dbReference type="ARBA" id="ARBA00041789"/>
    </source>
</evidence>
<dbReference type="GO" id="GO:0034314">
    <property type="term" value="P:Arp2/3 complex-mediated actin nucleation"/>
    <property type="evidence" value="ECO:0007669"/>
    <property type="project" value="InterPro"/>
</dbReference>
<dbReference type="InterPro" id="IPR019775">
    <property type="entry name" value="WD40_repeat_CS"/>
</dbReference>
<evidence type="ECO:0000313" key="11">
    <source>
        <dbReference type="Proteomes" id="UP000595437"/>
    </source>
</evidence>
<keyword evidence="5" id="KW-0677">Repeat</keyword>
<dbReference type="GO" id="GO:0005885">
    <property type="term" value="C:Arp2/3 protein complex"/>
    <property type="evidence" value="ECO:0007669"/>
    <property type="project" value="InterPro"/>
</dbReference>